<dbReference type="AlphaFoldDB" id="A0A4D6KK07"/>
<evidence type="ECO:0000313" key="2">
    <source>
        <dbReference type="Proteomes" id="UP000297053"/>
    </source>
</evidence>
<organism evidence="1 2">
    <name type="scientific">Halomicrobium mukohataei</name>
    <dbReference type="NCBI Taxonomy" id="57705"/>
    <lineage>
        <taxon>Archaea</taxon>
        <taxon>Methanobacteriati</taxon>
        <taxon>Methanobacteriota</taxon>
        <taxon>Stenosarchaea group</taxon>
        <taxon>Halobacteria</taxon>
        <taxon>Halobacteriales</taxon>
        <taxon>Haloarculaceae</taxon>
        <taxon>Halomicrobium</taxon>
    </lineage>
</organism>
<sequence>MAVESARIDVEHGSHEMEFCYVPTRSEESGSNSIFTTNVAVSADDAEGFCRRYSDRWQIEKEYKTIKYDFLATTSSKDYRVRPSYFVFAALLYNLWRLTDVLLKAGVSTEIVDFSPYLTAGEFVDYVAKYLRPAD</sequence>
<evidence type="ECO:0008006" key="3">
    <source>
        <dbReference type="Google" id="ProtNLM"/>
    </source>
</evidence>
<reference evidence="1 2" key="2">
    <citation type="submission" date="2019-04" db="EMBL/GenBank/DDBJ databases">
        <authorList>
            <person name="Yang S."/>
            <person name="Wei W."/>
        </authorList>
    </citation>
    <scope>NUCLEOTIDE SEQUENCE [LARGE SCALE GENOMIC DNA]</scope>
    <source>
        <strain evidence="2">ZP60</strain>
    </source>
</reference>
<protein>
    <recommendedName>
        <fullName evidence="3">Transposase IS4-like domain-containing protein</fullName>
    </recommendedName>
</protein>
<dbReference type="EMBL" id="CP039375">
    <property type="protein sequence ID" value="QCD66441.1"/>
    <property type="molecule type" value="Genomic_DNA"/>
</dbReference>
<dbReference type="KEGG" id="halz:E5139_12580"/>
<gene>
    <name evidence="1" type="ORF">E5139_12580</name>
</gene>
<evidence type="ECO:0000313" key="1">
    <source>
        <dbReference type="EMBL" id="QCD66441.1"/>
    </source>
</evidence>
<accession>A0A4D6KK07</accession>
<proteinExistence type="predicted"/>
<reference evidence="1 2" key="1">
    <citation type="submission" date="2019-04" db="EMBL/GenBank/DDBJ databases">
        <title>Complete genome sequence of Arthrobacter sp. ZXY-2 associated with effective atrazine degradation and salt adaptation.</title>
        <authorList>
            <person name="Zhao X."/>
        </authorList>
    </citation>
    <scope>NUCLEOTIDE SEQUENCE [LARGE SCALE GENOMIC DNA]</scope>
    <source>
        <strain evidence="2">ZP60</strain>
    </source>
</reference>
<name>A0A4D6KK07_9EURY</name>
<dbReference type="Proteomes" id="UP000297053">
    <property type="component" value="Chromosome"/>
</dbReference>
<dbReference type="OMA" id="HEMEFCY"/>